<dbReference type="GeneID" id="54547570"/>
<reference evidence="1" key="1">
    <citation type="journal article" date="2020" name="Stud. Mycol.">
        <title>101 Dothideomycetes genomes: a test case for predicting lifestyles and emergence of pathogens.</title>
        <authorList>
            <person name="Haridas S."/>
            <person name="Albert R."/>
            <person name="Binder M."/>
            <person name="Bloem J."/>
            <person name="Labutti K."/>
            <person name="Salamov A."/>
            <person name="Andreopoulos B."/>
            <person name="Baker S."/>
            <person name="Barry K."/>
            <person name="Bills G."/>
            <person name="Bluhm B."/>
            <person name="Cannon C."/>
            <person name="Castanera R."/>
            <person name="Culley D."/>
            <person name="Daum C."/>
            <person name="Ezra D."/>
            <person name="Gonzalez J."/>
            <person name="Henrissat B."/>
            <person name="Kuo A."/>
            <person name="Liang C."/>
            <person name="Lipzen A."/>
            <person name="Lutzoni F."/>
            <person name="Magnuson J."/>
            <person name="Mondo S."/>
            <person name="Nolan M."/>
            <person name="Ohm R."/>
            <person name="Pangilinan J."/>
            <person name="Park H.-J."/>
            <person name="Ramirez L."/>
            <person name="Alfaro M."/>
            <person name="Sun H."/>
            <person name="Tritt A."/>
            <person name="Yoshinaga Y."/>
            <person name="Zwiers L.-H."/>
            <person name="Turgeon B."/>
            <person name="Goodwin S."/>
            <person name="Spatafora J."/>
            <person name="Crous P."/>
            <person name="Grigoriev I."/>
        </authorList>
    </citation>
    <scope>NUCLEOTIDE SEQUENCE</scope>
    <source>
        <strain evidence="1">CBS 379.55</strain>
    </source>
</reference>
<keyword evidence="2" id="KW-1185">Reference proteome</keyword>
<dbReference type="EMBL" id="ML986544">
    <property type="protein sequence ID" value="KAF2271393.1"/>
    <property type="molecule type" value="Genomic_DNA"/>
</dbReference>
<name>A0A6A6J5H6_WESOR</name>
<organism evidence="1 2">
    <name type="scientific">Westerdykella ornata</name>
    <dbReference type="NCBI Taxonomy" id="318751"/>
    <lineage>
        <taxon>Eukaryota</taxon>
        <taxon>Fungi</taxon>
        <taxon>Dikarya</taxon>
        <taxon>Ascomycota</taxon>
        <taxon>Pezizomycotina</taxon>
        <taxon>Dothideomycetes</taxon>
        <taxon>Pleosporomycetidae</taxon>
        <taxon>Pleosporales</taxon>
        <taxon>Sporormiaceae</taxon>
        <taxon>Westerdykella</taxon>
    </lineage>
</organism>
<accession>A0A6A6J5H6</accession>
<dbReference type="Proteomes" id="UP000800097">
    <property type="component" value="Unassembled WGS sequence"/>
</dbReference>
<evidence type="ECO:0000313" key="2">
    <source>
        <dbReference type="Proteomes" id="UP000800097"/>
    </source>
</evidence>
<evidence type="ECO:0000313" key="1">
    <source>
        <dbReference type="EMBL" id="KAF2271393.1"/>
    </source>
</evidence>
<dbReference type="RefSeq" id="XP_033648932.1">
    <property type="nucleotide sequence ID" value="XM_033794395.1"/>
</dbReference>
<sequence length="185" mass="20911">MPWISEISQCFIDQRSANRYGFPELGSNARAVSHPRVSVSQGYVALFAMFAYSSRNHFSYSKCSLFVIGGNGFCSFLFLCTKCNSAALSAPVTYSSFAVYLSKDRTKGARVRAIPRDAGNMCFRHQVQTVGTRSTRLTNYWAILPNTLVVFNPKRFKCLVKLLPNWVGRTNQRPEPEETRDVTRE</sequence>
<proteinExistence type="predicted"/>
<gene>
    <name evidence="1" type="ORF">EI97DRAFT_284873</name>
</gene>
<dbReference type="AlphaFoldDB" id="A0A6A6J5H6"/>
<protein>
    <submittedName>
        <fullName evidence="1">Uncharacterized protein</fullName>
    </submittedName>
</protein>